<proteinExistence type="predicted"/>
<gene>
    <name evidence="1" type="ORF">BXT89_13920</name>
</gene>
<dbReference type="STRING" id="254161.SAMN05216256_10357"/>
<dbReference type="EMBL" id="MUBC01000033">
    <property type="protein sequence ID" value="ONM43196.1"/>
    <property type="molecule type" value="Genomic_DNA"/>
</dbReference>
<keyword evidence="2" id="KW-1185">Reference proteome</keyword>
<dbReference type="RefSeq" id="WP_083728284.1">
    <property type="nucleotide sequence ID" value="NZ_FOUD01000003.1"/>
</dbReference>
<dbReference type="Pfam" id="PF14076">
    <property type="entry name" value="DUF4258"/>
    <property type="match status" value="1"/>
</dbReference>
<accession>A0A1S8DEF8</accession>
<dbReference type="InterPro" id="IPR025354">
    <property type="entry name" value="DUF4258"/>
</dbReference>
<evidence type="ECO:0000313" key="2">
    <source>
        <dbReference type="Proteomes" id="UP000242847"/>
    </source>
</evidence>
<dbReference type="AlphaFoldDB" id="A0A1S8DEF8"/>
<organism evidence="1 2">
    <name type="scientific">Halopseudomonas pachastrellae</name>
    <dbReference type="NCBI Taxonomy" id="254161"/>
    <lineage>
        <taxon>Bacteria</taxon>
        <taxon>Pseudomonadati</taxon>
        <taxon>Pseudomonadota</taxon>
        <taxon>Gammaproteobacteria</taxon>
        <taxon>Pseudomonadales</taxon>
        <taxon>Pseudomonadaceae</taxon>
        <taxon>Halopseudomonas</taxon>
    </lineage>
</organism>
<dbReference type="OrthoDB" id="5540949at2"/>
<name>A0A1S8DEF8_9GAMM</name>
<reference evidence="1 2" key="1">
    <citation type="submission" date="2017-01" db="EMBL/GenBank/DDBJ databases">
        <title>Draft genome sequence of Pseudomonas pachastrellae type strain CCUG 46540T from a deep sea.</title>
        <authorList>
            <person name="Gomila M."/>
            <person name="Mulet M."/>
            <person name="Lalucat J."/>
            <person name="Garcia-Valdes E."/>
        </authorList>
    </citation>
    <scope>NUCLEOTIDE SEQUENCE [LARGE SCALE GENOMIC DNA]</scope>
    <source>
        <strain evidence="1 2">CCUG 46540</strain>
    </source>
</reference>
<sequence length="84" mass="9420">MHTTHHCKARQSQRGISLDMVEYVLAHGSQEKDKVVFGKKEAKQRIAALDNERRLLMKISDKGGVVVVADGDALITTYNCSQRH</sequence>
<comment type="caution">
    <text evidence="1">The sequence shown here is derived from an EMBL/GenBank/DDBJ whole genome shotgun (WGS) entry which is preliminary data.</text>
</comment>
<dbReference type="Proteomes" id="UP000242847">
    <property type="component" value="Unassembled WGS sequence"/>
</dbReference>
<evidence type="ECO:0000313" key="1">
    <source>
        <dbReference type="EMBL" id="ONM43196.1"/>
    </source>
</evidence>
<protein>
    <submittedName>
        <fullName evidence="1">DUF4258 domain-containing protein</fullName>
    </submittedName>
</protein>